<dbReference type="OrthoDB" id="9760689at2"/>
<evidence type="ECO:0000259" key="2">
    <source>
        <dbReference type="Pfam" id="PF01408"/>
    </source>
</evidence>
<dbReference type="NCBIfam" id="TIGR01761">
    <property type="entry name" value="thiaz-red"/>
    <property type="match status" value="1"/>
</dbReference>
<dbReference type="RefSeq" id="WP_110253247.1">
    <property type="nucleotide sequence ID" value="NZ_QJKB01000001.1"/>
</dbReference>
<organism evidence="4 5">
    <name type="scientific">Undibacterium pigrum</name>
    <dbReference type="NCBI Taxonomy" id="401470"/>
    <lineage>
        <taxon>Bacteria</taxon>
        <taxon>Pseudomonadati</taxon>
        <taxon>Pseudomonadota</taxon>
        <taxon>Betaproteobacteria</taxon>
        <taxon>Burkholderiales</taxon>
        <taxon>Oxalobacteraceae</taxon>
        <taxon>Undibacterium</taxon>
    </lineage>
</organism>
<dbReference type="InterPro" id="IPR036291">
    <property type="entry name" value="NAD(P)-bd_dom_sf"/>
</dbReference>
<accession>A0A318JR38</accession>
<feature type="region of interest" description="Disordered" evidence="1">
    <location>
        <begin position="360"/>
        <end position="382"/>
    </location>
</feature>
<dbReference type="PIRSF" id="PIRSF017494">
    <property type="entry name" value="Thiaz_red"/>
    <property type="match status" value="1"/>
</dbReference>
<evidence type="ECO:0000313" key="4">
    <source>
        <dbReference type="EMBL" id="PXX46800.1"/>
    </source>
</evidence>
<sequence>MADILNVVVCGTRFGEHYLAALNCAERLWSARPAHLPRYRLAGIVARGSARSKALADKLAVPLYTDVAQLPGNIDMACVVVRSAIVGGDGSSLARALLSKGIHVLQEHPVHPTDIVRLRALAAQYGQRYHVNTFYPHLPAGKRFIDYARRSAAERPPAFIEITTSLQLLYSSLDIVCRALGKATPFICSEPLALQGALADYASPWPFRAIQGLIGGVPFSLNLQTWLDPQDPDHHSLVMHKIAIGGPEGNVLLANSYGPVVWSHPIYAPDYERDDAQSSYLLAADQFAESRFNRQPTATIFGKPHGPSLTEAAAHDFPLAIHAALDELMQADAPVHQDLWWQAHGDAWLGIMRAVGPAQMTSCSPPQPPYPNPVSYAKEYQS</sequence>
<reference evidence="4 5" key="1">
    <citation type="submission" date="2018-05" db="EMBL/GenBank/DDBJ databases">
        <title>Genomic Encyclopedia of Type Strains, Phase IV (KMG-IV): sequencing the most valuable type-strain genomes for metagenomic binning, comparative biology and taxonomic classification.</title>
        <authorList>
            <person name="Goeker M."/>
        </authorList>
    </citation>
    <scope>NUCLEOTIDE SEQUENCE [LARGE SCALE GENOMIC DNA]</scope>
    <source>
        <strain evidence="4 5">DSM 19792</strain>
    </source>
</reference>
<dbReference type="PANTHER" id="PTHR43377:SF1">
    <property type="entry name" value="BILIVERDIN REDUCTASE A"/>
    <property type="match status" value="1"/>
</dbReference>
<evidence type="ECO:0000259" key="3">
    <source>
        <dbReference type="Pfam" id="PF21390"/>
    </source>
</evidence>
<dbReference type="SUPFAM" id="SSF51735">
    <property type="entry name" value="NAD(P)-binding Rossmann-fold domains"/>
    <property type="match status" value="1"/>
</dbReference>
<dbReference type="PANTHER" id="PTHR43377">
    <property type="entry name" value="BILIVERDIN REDUCTASE A"/>
    <property type="match status" value="1"/>
</dbReference>
<name>A0A318JR38_9BURK</name>
<dbReference type="Gene3D" id="3.30.360.10">
    <property type="entry name" value="Dihydrodipicolinate Reductase, domain 2"/>
    <property type="match status" value="1"/>
</dbReference>
<gene>
    <name evidence="4" type="ORF">DFR42_101376</name>
</gene>
<proteinExistence type="predicted"/>
<feature type="domain" description="Thiazolinyl imine reductase-like C-terminal" evidence="3">
    <location>
        <begin position="156"/>
        <end position="263"/>
    </location>
</feature>
<dbReference type="Pfam" id="PF01408">
    <property type="entry name" value="GFO_IDH_MocA"/>
    <property type="match status" value="1"/>
</dbReference>
<dbReference type="InterPro" id="IPR010091">
    <property type="entry name" value="Thiazolinyl_imide_reductase"/>
</dbReference>
<dbReference type="InterPro" id="IPR051450">
    <property type="entry name" value="Gfo/Idh/MocA_Oxidoreductases"/>
</dbReference>
<feature type="domain" description="Gfo/Idh/MocA-like oxidoreductase N-terminal" evidence="2">
    <location>
        <begin position="5"/>
        <end position="132"/>
    </location>
</feature>
<keyword evidence="5" id="KW-1185">Reference proteome</keyword>
<protein>
    <submittedName>
        <fullName evidence="4">Thiazolinyl imide reductase</fullName>
    </submittedName>
</protein>
<dbReference type="Proteomes" id="UP000247792">
    <property type="component" value="Unassembled WGS sequence"/>
</dbReference>
<evidence type="ECO:0000256" key="1">
    <source>
        <dbReference type="SAM" id="MobiDB-lite"/>
    </source>
</evidence>
<dbReference type="Pfam" id="PF21390">
    <property type="entry name" value="Irp3-like_C"/>
    <property type="match status" value="1"/>
</dbReference>
<dbReference type="InterPro" id="IPR048655">
    <property type="entry name" value="Irp3-like_C"/>
</dbReference>
<dbReference type="InterPro" id="IPR000683">
    <property type="entry name" value="Gfo/Idh/MocA-like_OxRdtase_N"/>
</dbReference>
<comment type="caution">
    <text evidence="4">The sequence shown here is derived from an EMBL/GenBank/DDBJ whole genome shotgun (WGS) entry which is preliminary data.</text>
</comment>
<dbReference type="AlphaFoldDB" id="A0A318JR38"/>
<dbReference type="Gene3D" id="3.40.50.720">
    <property type="entry name" value="NAD(P)-binding Rossmann-like Domain"/>
    <property type="match status" value="1"/>
</dbReference>
<dbReference type="EMBL" id="QJKB01000001">
    <property type="protein sequence ID" value="PXX46800.1"/>
    <property type="molecule type" value="Genomic_DNA"/>
</dbReference>
<evidence type="ECO:0000313" key="5">
    <source>
        <dbReference type="Proteomes" id="UP000247792"/>
    </source>
</evidence>
<dbReference type="GO" id="GO:0000166">
    <property type="term" value="F:nucleotide binding"/>
    <property type="evidence" value="ECO:0007669"/>
    <property type="project" value="InterPro"/>
</dbReference>